<sequence length="231" mass="25624">MTATLPSARARGSRRIFSPTRRRDERAAKLRIAIGGTSSSPVCVTSNHHRSHAEVATFTTESTNINFFAHYAAVPDEGVLEYHYSCDDFKKGRRQLRNLQDDARHLSYALRDRPRPLEDTCQTLGGDVPEEAELDHAEEQAGVPGFPPSYALAGEEIEDIPAAHNLRCDDDGFIHVPSLPGSSKQAPQPDPRPRRRAAASSEARPRPVEDPSSHTAKKHRFAWRRTAVEDG</sequence>
<comment type="caution">
    <text evidence="2">The sequence shown here is derived from an EMBL/GenBank/DDBJ whole genome shotgun (WGS) entry which is preliminary data.</text>
</comment>
<evidence type="ECO:0000313" key="2">
    <source>
        <dbReference type="EMBL" id="KAK4099385.1"/>
    </source>
</evidence>
<evidence type="ECO:0000256" key="1">
    <source>
        <dbReference type="SAM" id="MobiDB-lite"/>
    </source>
</evidence>
<name>A0AAN6SZC5_9PEZI</name>
<gene>
    <name evidence="2" type="ORF">N658DRAFT_487769</name>
</gene>
<accession>A0AAN6SZC5</accession>
<dbReference type="AlphaFoldDB" id="A0AAN6SZC5"/>
<keyword evidence="3" id="KW-1185">Reference proteome</keyword>
<organism evidence="2 3">
    <name type="scientific">Parathielavia hyrcaniae</name>
    <dbReference type="NCBI Taxonomy" id="113614"/>
    <lineage>
        <taxon>Eukaryota</taxon>
        <taxon>Fungi</taxon>
        <taxon>Dikarya</taxon>
        <taxon>Ascomycota</taxon>
        <taxon>Pezizomycotina</taxon>
        <taxon>Sordariomycetes</taxon>
        <taxon>Sordariomycetidae</taxon>
        <taxon>Sordariales</taxon>
        <taxon>Chaetomiaceae</taxon>
        <taxon>Parathielavia</taxon>
    </lineage>
</organism>
<evidence type="ECO:0000313" key="3">
    <source>
        <dbReference type="Proteomes" id="UP001305647"/>
    </source>
</evidence>
<feature type="compositionally biased region" description="Basic and acidic residues" evidence="1">
    <location>
        <begin position="203"/>
        <end position="212"/>
    </location>
</feature>
<proteinExistence type="predicted"/>
<protein>
    <submittedName>
        <fullName evidence="2">Uncharacterized protein</fullName>
    </submittedName>
</protein>
<reference evidence="2" key="2">
    <citation type="submission" date="2023-05" db="EMBL/GenBank/DDBJ databases">
        <authorList>
            <consortium name="Lawrence Berkeley National Laboratory"/>
            <person name="Steindorff A."/>
            <person name="Hensen N."/>
            <person name="Bonometti L."/>
            <person name="Westerberg I."/>
            <person name="Brannstrom I.O."/>
            <person name="Guillou S."/>
            <person name="Cros-Aarteil S."/>
            <person name="Calhoun S."/>
            <person name="Haridas S."/>
            <person name="Kuo A."/>
            <person name="Mondo S."/>
            <person name="Pangilinan J."/>
            <person name="Riley R."/>
            <person name="Labutti K."/>
            <person name="Andreopoulos B."/>
            <person name="Lipzen A."/>
            <person name="Chen C."/>
            <person name="Yanf M."/>
            <person name="Daum C."/>
            <person name="Ng V."/>
            <person name="Clum A."/>
            <person name="Ohm R."/>
            <person name="Martin F."/>
            <person name="Silar P."/>
            <person name="Natvig D."/>
            <person name="Lalanne C."/>
            <person name="Gautier V."/>
            <person name="Ament-Velasquez S.L."/>
            <person name="Kruys A."/>
            <person name="Hutchinson M.I."/>
            <person name="Powell A.J."/>
            <person name="Barry K."/>
            <person name="Miller A.N."/>
            <person name="Grigoriev I.V."/>
            <person name="Debuchy R."/>
            <person name="Gladieux P."/>
            <person name="Thoren M.H."/>
            <person name="Johannesson H."/>
        </authorList>
    </citation>
    <scope>NUCLEOTIDE SEQUENCE</scope>
    <source>
        <strain evidence="2">CBS 757.83</strain>
    </source>
</reference>
<dbReference type="Proteomes" id="UP001305647">
    <property type="component" value="Unassembled WGS sequence"/>
</dbReference>
<reference evidence="2" key="1">
    <citation type="journal article" date="2023" name="Mol. Phylogenet. Evol.">
        <title>Genome-scale phylogeny and comparative genomics of the fungal order Sordariales.</title>
        <authorList>
            <person name="Hensen N."/>
            <person name="Bonometti L."/>
            <person name="Westerberg I."/>
            <person name="Brannstrom I.O."/>
            <person name="Guillou S."/>
            <person name="Cros-Aarteil S."/>
            <person name="Calhoun S."/>
            <person name="Haridas S."/>
            <person name="Kuo A."/>
            <person name="Mondo S."/>
            <person name="Pangilinan J."/>
            <person name="Riley R."/>
            <person name="LaButti K."/>
            <person name="Andreopoulos B."/>
            <person name="Lipzen A."/>
            <person name="Chen C."/>
            <person name="Yan M."/>
            <person name="Daum C."/>
            <person name="Ng V."/>
            <person name="Clum A."/>
            <person name="Steindorff A."/>
            <person name="Ohm R.A."/>
            <person name="Martin F."/>
            <person name="Silar P."/>
            <person name="Natvig D.O."/>
            <person name="Lalanne C."/>
            <person name="Gautier V."/>
            <person name="Ament-Velasquez S.L."/>
            <person name="Kruys A."/>
            <person name="Hutchinson M.I."/>
            <person name="Powell A.J."/>
            <person name="Barry K."/>
            <person name="Miller A.N."/>
            <person name="Grigoriev I.V."/>
            <person name="Debuchy R."/>
            <person name="Gladieux P."/>
            <person name="Hiltunen Thoren M."/>
            <person name="Johannesson H."/>
        </authorList>
    </citation>
    <scope>NUCLEOTIDE SEQUENCE</scope>
    <source>
        <strain evidence="2">CBS 757.83</strain>
    </source>
</reference>
<dbReference type="EMBL" id="MU863650">
    <property type="protein sequence ID" value="KAK4099385.1"/>
    <property type="molecule type" value="Genomic_DNA"/>
</dbReference>
<feature type="region of interest" description="Disordered" evidence="1">
    <location>
        <begin position="170"/>
        <end position="231"/>
    </location>
</feature>